<protein>
    <submittedName>
        <fullName evidence="1">Uncharacterized protein</fullName>
    </submittedName>
</protein>
<organism evidence="1 2">
    <name type="scientific">Hypsibius exemplaris</name>
    <name type="common">Freshwater tardigrade</name>
    <dbReference type="NCBI Taxonomy" id="2072580"/>
    <lineage>
        <taxon>Eukaryota</taxon>
        <taxon>Metazoa</taxon>
        <taxon>Ecdysozoa</taxon>
        <taxon>Tardigrada</taxon>
        <taxon>Eutardigrada</taxon>
        <taxon>Parachela</taxon>
        <taxon>Hypsibioidea</taxon>
        <taxon>Hypsibiidae</taxon>
        <taxon>Hypsibius</taxon>
    </lineage>
</organism>
<name>A0A1W0WHK7_HYPEX</name>
<gene>
    <name evidence="1" type="ORF">BV898_11064</name>
</gene>
<sequence length="98" mass="11178">MPVRWCLDFRQSWSFAVLLPLLRREIVSSRNRRLKNEGNPVGSALLHKECIDKCSPKKWNPIAYALCWEPCERQLHLSEVAEIATGGLNFVGSIGNKK</sequence>
<evidence type="ECO:0000313" key="2">
    <source>
        <dbReference type="Proteomes" id="UP000192578"/>
    </source>
</evidence>
<dbReference type="EMBL" id="MTYJ01000100">
    <property type="protein sequence ID" value="OQV14688.1"/>
    <property type="molecule type" value="Genomic_DNA"/>
</dbReference>
<reference evidence="2" key="1">
    <citation type="submission" date="2017-01" db="EMBL/GenBank/DDBJ databases">
        <title>Comparative genomics of anhydrobiosis in the tardigrade Hypsibius dujardini.</title>
        <authorList>
            <person name="Yoshida Y."/>
            <person name="Koutsovoulos G."/>
            <person name="Laetsch D."/>
            <person name="Stevens L."/>
            <person name="Kumar S."/>
            <person name="Horikawa D."/>
            <person name="Ishino K."/>
            <person name="Komine S."/>
            <person name="Tomita M."/>
            <person name="Blaxter M."/>
            <person name="Arakawa K."/>
        </authorList>
    </citation>
    <scope>NUCLEOTIDE SEQUENCE [LARGE SCALE GENOMIC DNA]</scope>
    <source>
        <strain evidence="2">Z151</strain>
    </source>
</reference>
<comment type="caution">
    <text evidence="1">The sequence shown here is derived from an EMBL/GenBank/DDBJ whole genome shotgun (WGS) entry which is preliminary data.</text>
</comment>
<accession>A0A1W0WHK7</accession>
<keyword evidence="2" id="KW-1185">Reference proteome</keyword>
<proteinExistence type="predicted"/>
<evidence type="ECO:0000313" key="1">
    <source>
        <dbReference type="EMBL" id="OQV14688.1"/>
    </source>
</evidence>
<dbReference type="Proteomes" id="UP000192578">
    <property type="component" value="Unassembled WGS sequence"/>
</dbReference>
<dbReference type="AlphaFoldDB" id="A0A1W0WHK7"/>